<dbReference type="InterPro" id="IPR001387">
    <property type="entry name" value="Cro/C1-type_HTH"/>
</dbReference>
<dbReference type="GO" id="GO:0003677">
    <property type="term" value="F:DNA binding"/>
    <property type="evidence" value="ECO:0007669"/>
    <property type="project" value="InterPro"/>
</dbReference>
<proteinExistence type="predicted"/>
<reference evidence="2" key="1">
    <citation type="submission" date="2021-03" db="EMBL/GenBank/DDBJ databases">
        <title>Streptomyces strains.</title>
        <authorList>
            <person name="Lund M.B."/>
            <person name="Toerring T."/>
        </authorList>
    </citation>
    <scope>NUCLEOTIDE SEQUENCE</scope>
    <source>
        <strain evidence="2">JCM 4242</strain>
    </source>
</reference>
<gene>
    <name evidence="2" type="ORF">J1792_30450</name>
</gene>
<dbReference type="CDD" id="cd00093">
    <property type="entry name" value="HTH_XRE"/>
    <property type="match status" value="1"/>
</dbReference>
<evidence type="ECO:0000259" key="1">
    <source>
        <dbReference type="PROSITE" id="PS50943"/>
    </source>
</evidence>
<dbReference type="Proteomes" id="UP000664781">
    <property type="component" value="Unassembled WGS sequence"/>
</dbReference>
<dbReference type="SUPFAM" id="SSF47413">
    <property type="entry name" value="lambda repressor-like DNA-binding domains"/>
    <property type="match status" value="1"/>
</dbReference>
<dbReference type="Gene3D" id="1.10.260.40">
    <property type="entry name" value="lambda repressor-like DNA-binding domains"/>
    <property type="match status" value="1"/>
</dbReference>
<comment type="caution">
    <text evidence="2">The sequence shown here is derived from an EMBL/GenBank/DDBJ whole genome shotgun (WGS) entry which is preliminary data.</text>
</comment>
<accession>A0A939JPZ8</accession>
<keyword evidence="3" id="KW-1185">Reference proteome</keyword>
<evidence type="ECO:0000313" key="3">
    <source>
        <dbReference type="Proteomes" id="UP000664781"/>
    </source>
</evidence>
<dbReference type="SMART" id="SM00530">
    <property type="entry name" value="HTH_XRE"/>
    <property type="match status" value="1"/>
</dbReference>
<dbReference type="EMBL" id="JAFMOF010000005">
    <property type="protein sequence ID" value="MBO0656906.1"/>
    <property type="molecule type" value="Genomic_DNA"/>
</dbReference>
<protein>
    <submittedName>
        <fullName evidence="2">Helix-turn-helix domain-containing protein</fullName>
    </submittedName>
</protein>
<evidence type="ECO:0000313" key="2">
    <source>
        <dbReference type="EMBL" id="MBO0656906.1"/>
    </source>
</evidence>
<dbReference type="PROSITE" id="PS50943">
    <property type="entry name" value="HTH_CROC1"/>
    <property type="match status" value="1"/>
</dbReference>
<feature type="domain" description="HTH cro/C1-type" evidence="1">
    <location>
        <begin position="20"/>
        <end position="73"/>
    </location>
</feature>
<dbReference type="Pfam" id="PF13560">
    <property type="entry name" value="HTH_31"/>
    <property type="match status" value="1"/>
</dbReference>
<dbReference type="AlphaFoldDB" id="A0A939JPZ8"/>
<organism evidence="2 3">
    <name type="scientific">Streptomyces triculaminicus</name>
    <dbReference type="NCBI Taxonomy" id="2816232"/>
    <lineage>
        <taxon>Bacteria</taxon>
        <taxon>Bacillati</taxon>
        <taxon>Actinomycetota</taxon>
        <taxon>Actinomycetes</taxon>
        <taxon>Kitasatosporales</taxon>
        <taxon>Streptomycetaceae</taxon>
        <taxon>Streptomyces</taxon>
    </lineage>
</organism>
<dbReference type="Pfam" id="PF19054">
    <property type="entry name" value="DUF5753"/>
    <property type="match status" value="1"/>
</dbReference>
<sequence>MGEHPSEDDCSARWVLAFELRRLREESGKSLAQLSEDTSYDRTYLHRLETGERLSQLPVMEALDGVYKTGGLLTRLWRLARQEVFMDQYKEFMQYEAKATIMHKYMLAIPGLLQTEDYARAVLSSAPPAGNGDVLEDQVAARMGRQELLHREPPPSVRVILDEAALRRPAADRCVWQQQLERLVQATSSPYMVVQVLPFAAGVHDLMGGSLSLLWLPDGRCVAYLEGSKTGDLVDELGEVAQLRLSYDRVRDLALAPPESLAFIQHLMEDNTS</sequence>
<dbReference type="InterPro" id="IPR043917">
    <property type="entry name" value="DUF5753"/>
</dbReference>
<name>A0A939JPZ8_9ACTN</name>
<dbReference type="InterPro" id="IPR010982">
    <property type="entry name" value="Lambda_DNA-bd_dom_sf"/>
</dbReference>